<dbReference type="EMBL" id="CM008050">
    <property type="protein sequence ID" value="PVH37481.1"/>
    <property type="molecule type" value="Genomic_DNA"/>
</dbReference>
<organism evidence="1">
    <name type="scientific">Panicum hallii</name>
    <dbReference type="NCBI Taxonomy" id="206008"/>
    <lineage>
        <taxon>Eukaryota</taxon>
        <taxon>Viridiplantae</taxon>
        <taxon>Streptophyta</taxon>
        <taxon>Embryophyta</taxon>
        <taxon>Tracheophyta</taxon>
        <taxon>Spermatophyta</taxon>
        <taxon>Magnoliopsida</taxon>
        <taxon>Liliopsida</taxon>
        <taxon>Poales</taxon>
        <taxon>Poaceae</taxon>
        <taxon>PACMAD clade</taxon>
        <taxon>Panicoideae</taxon>
        <taxon>Panicodae</taxon>
        <taxon>Paniceae</taxon>
        <taxon>Panicinae</taxon>
        <taxon>Panicum</taxon>
        <taxon>Panicum sect. Panicum</taxon>
    </lineage>
</organism>
<accession>A0A2T8III6</accession>
<gene>
    <name evidence="1" type="ORF">PAHAL_5G014200</name>
</gene>
<dbReference type="Gramene" id="PVH37481">
    <property type="protein sequence ID" value="PVH37481"/>
    <property type="gene ID" value="PAHAL_5G014200"/>
</dbReference>
<evidence type="ECO:0000313" key="1">
    <source>
        <dbReference type="EMBL" id="PVH37481.1"/>
    </source>
</evidence>
<reference evidence="1" key="1">
    <citation type="submission" date="2018-04" db="EMBL/GenBank/DDBJ databases">
        <title>WGS assembly of Panicum hallii.</title>
        <authorList>
            <person name="Lovell J."/>
            <person name="Jenkins J."/>
            <person name="Lowry D."/>
            <person name="Mamidi S."/>
            <person name="Sreedasyam A."/>
            <person name="Weng X."/>
            <person name="Barry K."/>
            <person name="Bonette J."/>
            <person name="Campitelli B."/>
            <person name="Daum C."/>
            <person name="Gordon S."/>
            <person name="Gould B."/>
            <person name="Lipzen A."/>
            <person name="Macqueen A."/>
            <person name="Palacio-Mejia J."/>
            <person name="Plott C."/>
            <person name="Shakirov E."/>
            <person name="Shu S."/>
            <person name="Yoshinaga Y."/>
            <person name="Zane M."/>
            <person name="Rokhsar D."/>
            <person name="Grimwood J."/>
            <person name="Schmutz J."/>
            <person name="Juenger T."/>
        </authorList>
    </citation>
    <scope>NUCLEOTIDE SEQUENCE [LARGE SCALE GENOMIC DNA]</scope>
    <source>
        <strain evidence="1">FIL2</strain>
    </source>
</reference>
<dbReference type="Proteomes" id="UP000243499">
    <property type="component" value="Chromosome 5"/>
</dbReference>
<dbReference type="AlphaFoldDB" id="A0A2T8III6"/>
<proteinExistence type="predicted"/>
<protein>
    <submittedName>
        <fullName evidence="1">Uncharacterized protein</fullName>
    </submittedName>
</protein>
<sequence length="66" mass="7489">MIGINPVCLTAKLLEIRVFVQTGDLCLRHFGVLLIPLRQWVRLVLKSEVDAAPQVKIVNGKKYRFA</sequence>
<name>A0A2T8III6_9POAL</name>